<keyword evidence="2" id="KW-0408">Iron</keyword>
<dbReference type="PROSITE" id="PS00198">
    <property type="entry name" value="4FE4S_FER_1"/>
    <property type="match status" value="1"/>
</dbReference>
<evidence type="ECO:0000256" key="1">
    <source>
        <dbReference type="ARBA" id="ARBA00022723"/>
    </source>
</evidence>
<accession>A0A840UK15</accession>
<reference evidence="5 6" key="1">
    <citation type="submission" date="2020-08" db="EMBL/GenBank/DDBJ databases">
        <title>Genomic Encyclopedia of Type Strains, Phase IV (KMG-IV): sequencing the most valuable type-strain genomes for metagenomic binning, comparative biology and taxonomic classification.</title>
        <authorList>
            <person name="Goeker M."/>
        </authorList>
    </citation>
    <scope>NUCLEOTIDE SEQUENCE [LARGE SCALE GENOMIC DNA]</scope>
    <source>
        <strain evidence="5 6">DSM 24661</strain>
    </source>
</reference>
<evidence type="ECO:0000259" key="4">
    <source>
        <dbReference type="PROSITE" id="PS51379"/>
    </source>
</evidence>
<dbReference type="Pfam" id="PF13187">
    <property type="entry name" value="Fer4_9"/>
    <property type="match status" value="1"/>
</dbReference>
<keyword evidence="1" id="KW-0479">Metal-binding</keyword>
<dbReference type="GO" id="GO:0046872">
    <property type="term" value="F:metal ion binding"/>
    <property type="evidence" value="ECO:0007669"/>
    <property type="project" value="UniProtKB-KW"/>
</dbReference>
<protein>
    <submittedName>
        <fullName evidence="5">Putative aldo/keto reductase-like oxidoreductase</fullName>
    </submittedName>
</protein>
<dbReference type="SUPFAM" id="SSF46548">
    <property type="entry name" value="alpha-helical ferredoxin"/>
    <property type="match status" value="1"/>
</dbReference>
<dbReference type="InterPro" id="IPR017900">
    <property type="entry name" value="4Fe4S_Fe_S_CS"/>
</dbReference>
<evidence type="ECO:0000313" key="6">
    <source>
        <dbReference type="Proteomes" id="UP000559117"/>
    </source>
</evidence>
<dbReference type="Proteomes" id="UP000559117">
    <property type="component" value="Unassembled WGS sequence"/>
</dbReference>
<keyword evidence="3" id="KW-0411">Iron-sulfur</keyword>
<evidence type="ECO:0000256" key="3">
    <source>
        <dbReference type="ARBA" id="ARBA00023014"/>
    </source>
</evidence>
<name>A0A840UK15_9FIRM</name>
<gene>
    <name evidence="5" type="ORF">HNR32_002510</name>
</gene>
<dbReference type="GO" id="GO:0051536">
    <property type="term" value="F:iron-sulfur cluster binding"/>
    <property type="evidence" value="ECO:0007669"/>
    <property type="project" value="UniProtKB-KW"/>
</dbReference>
<evidence type="ECO:0000313" key="5">
    <source>
        <dbReference type="EMBL" id="MBB5337349.1"/>
    </source>
</evidence>
<dbReference type="PROSITE" id="PS51379">
    <property type="entry name" value="4FE4S_FER_2"/>
    <property type="match status" value="1"/>
</dbReference>
<sequence length="124" mass="13941">MTTMEHVTENLKVAQEAHENSLATEDIAIINKVKKIFNERIKINCTACSYCMPCPVGINIPGCFATYNDYWSFDGSLVAKQRYAIMSKLGTPASKCVECGKCESHCPQSIEIRKELKNVKELFE</sequence>
<dbReference type="AlphaFoldDB" id="A0A840UK15"/>
<organism evidence="5 6">
    <name type="scientific">Pectinatus brassicae</name>
    <dbReference type="NCBI Taxonomy" id="862415"/>
    <lineage>
        <taxon>Bacteria</taxon>
        <taxon>Bacillati</taxon>
        <taxon>Bacillota</taxon>
        <taxon>Negativicutes</taxon>
        <taxon>Selenomonadales</taxon>
        <taxon>Selenomonadaceae</taxon>
        <taxon>Pectinatus</taxon>
    </lineage>
</organism>
<dbReference type="InterPro" id="IPR017896">
    <property type="entry name" value="4Fe4S_Fe-S-bd"/>
</dbReference>
<proteinExistence type="predicted"/>
<comment type="caution">
    <text evidence="5">The sequence shown here is derived from an EMBL/GenBank/DDBJ whole genome shotgun (WGS) entry which is preliminary data.</text>
</comment>
<evidence type="ECO:0000256" key="2">
    <source>
        <dbReference type="ARBA" id="ARBA00023004"/>
    </source>
</evidence>
<dbReference type="EMBL" id="JACHFH010000043">
    <property type="protein sequence ID" value="MBB5337349.1"/>
    <property type="molecule type" value="Genomic_DNA"/>
</dbReference>
<feature type="domain" description="4Fe-4S ferredoxin-type" evidence="4">
    <location>
        <begin position="87"/>
        <end position="115"/>
    </location>
</feature>
<keyword evidence="6" id="KW-1185">Reference proteome</keyword>